<name>A0A822XZV6_NELNU</name>
<organism evidence="2 3">
    <name type="scientific">Nelumbo nucifera</name>
    <name type="common">Sacred lotus</name>
    <dbReference type="NCBI Taxonomy" id="4432"/>
    <lineage>
        <taxon>Eukaryota</taxon>
        <taxon>Viridiplantae</taxon>
        <taxon>Streptophyta</taxon>
        <taxon>Embryophyta</taxon>
        <taxon>Tracheophyta</taxon>
        <taxon>Spermatophyta</taxon>
        <taxon>Magnoliopsida</taxon>
        <taxon>Proteales</taxon>
        <taxon>Nelumbonaceae</taxon>
        <taxon>Nelumbo</taxon>
    </lineage>
</organism>
<sequence>MHASTEPTGAQNVDSHSPQPCLLSTDGVKEKKNKGFVDPMKNAWSIDKGVVDPSTQYANANLFTSPPETMVVLSCSLQW</sequence>
<proteinExistence type="predicted"/>
<evidence type="ECO:0000313" key="2">
    <source>
        <dbReference type="EMBL" id="DAD25747.1"/>
    </source>
</evidence>
<dbReference type="EMBL" id="DUZY01000002">
    <property type="protein sequence ID" value="DAD25747.1"/>
    <property type="molecule type" value="Genomic_DNA"/>
</dbReference>
<comment type="caution">
    <text evidence="2">The sequence shown here is derived from an EMBL/GenBank/DDBJ whole genome shotgun (WGS) entry which is preliminary data.</text>
</comment>
<dbReference type="Proteomes" id="UP000607653">
    <property type="component" value="Unassembled WGS sequence"/>
</dbReference>
<gene>
    <name evidence="2" type="ORF">HUJ06_027215</name>
</gene>
<protein>
    <submittedName>
        <fullName evidence="2">Uncharacterized protein</fullName>
    </submittedName>
</protein>
<keyword evidence="3" id="KW-1185">Reference proteome</keyword>
<evidence type="ECO:0000256" key="1">
    <source>
        <dbReference type="SAM" id="MobiDB-lite"/>
    </source>
</evidence>
<accession>A0A822XZV6</accession>
<evidence type="ECO:0000313" key="3">
    <source>
        <dbReference type="Proteomes" id="UP000607653"/>
    </source>
</evidence>
<reference evidence="2 3" key="1">
    <citation type="journal article" date="2020" name="Mol. Biol. Evol.">
        <title>Distinct Expression and Methylation Patterns for Genes with Different Fates following a Single Whole-Genome Duplication in Flowering Plants.</title>
        <authorList>
            <person name="Shi T."/>
            <person name="Rahmani R.S."/>
            <person name="Gugger P.F."/>
            <person name="Wang M."/>
            <person name="Li H."/>
            <person name="Zhang Y."/>
            <person name="Li Z."/>
            <person name="Wang Q."/>
            <person name="Van de Peer Y."/>
            <person name="Marchal K."/>
            <person name="Chen J."/>
        </authorList>
    </citation>
    <scope>NUCLEOTIDE SEQUENCE [LARGE SCALE GENOMIC DNA]</scope>
    <source>
        <tissue evidence="2">Leaf</tissue>
    </source>
</reference>
<feature type="compositionally biased region" description="Polar residues" evidence="1">
    <location>
        <begin position="1"/>
        <end position="18"/>
    </location>
</feature>
<dbReference type="AlphaFoldDB" id="A0A822XZV6"/>
<feature type="region of interest" description="Disordered" evidence="1">
    <location>
        <begin position="1"/>
        <end position="27"/>
    </location>
</feature>